<dbReference type="EMBL" id="CAJQZP010000220">
    <property type="protein sequence ID" value="CAG4948616.1"/>
    <property type="molecule type" value="Genomic_DNA"/>
</dbReference>
<evidence type="ECO:0000313" key="2">
    <source>
        <dbReference type="Proteomes" id="UP000691718"/>
    </source>
</evidence>
<organism evidence="1 2">
    <name type="scientific">Parnassius apollo</name>
    <name type="common">Apollo butterfly</name>
    <name type="synonym">Papilio apollo</name>
    <dbReference type="NCBI Taxonomy" id="110799"/>
    <lineage>
        <taxon>Eukaryota</taxon>
        <taxon>Metazoa</taxon>
        <taxon>Ecdysozoa</taxon>
        <taxon>Arthropoda</taxon>
        <taxon>Hexapoda</taxon>
        <taxon>Insecta</taxon>
        <taxon>Pterygota</taxon>
        <taxon>Neoptera</taxon>
        <taxon>Endopterygota</taxon>
        <taxon>Lepidoptera</taxon>
        <taxon>Glossata</taxon>
        <taxon>Ditrysia</taxon>
        <taxon>Papilionoidea</taxon>
        <taxon>Papilionidae</taxon>
        <taxon>Parnassiinae</taxon>
        <taxon>Parnassini</taxon>
        <taxon>Parnassius</taxon>
        <taxon>Parnassius</taxon>
    </lineage>
</organism>
<gene>
    <name evidence="1" type="ORF">PAPOLLO_LOCUS3818</name>
</gene>
<comment type="caution">
    <text evidence="1">The sequence shown here is derived from an EMBL/GenBank/DDBJ whole genome shotgun (WGS) entry which is preliminary data.</text>
</comment>
<keyword evidence="2" id="KW-1185">Reference proteome</keyword>
<protein>
    <submittedName>
        <fullName evidence="1">(apollo) hypothetical protein</fullName>
    </submittedName>
</protein>
<sequence>MLQLYFCGHIPARRRHHRNSCSADTLHGPHYTAALFCDTYLHGDARSACCGAGERSRLGVQHDGHVAQVVQPHYTMLQLYVLRTHTCTATPCGAQRSRLGVHTMAMLHKLCSHTTPCCNSMFCGHIPARRRPAARAAARASAAGWAPTRWPCCTSCTATLHHAATLCSADTYLHGDALQCVLRRGRAQQVGRSTRWPCCTSCAATLHHAATLCSADTYLHGDALQRVLRRGRAQQVGRPHDGHVAQVVQPHYTMLQLYVLRTHTCTATPCSACCGAGERSRLGVHTMAMLHKLCSHTTPCCNSMFCGHIPARRRPAARAAARASAAGWASTRWPYCTSCAATLHHAVTLCSADTYLHGDALQRVLRRGRAQQVGRPHDGHVAQVVQPHYTMLQLYVLRTHTCTATPCSACCGAGERSRLGVHTMAMLHKLCSHTTPCCNSMFCGHIPARRRPAVRAAARASAAGWASTRWPRCTSCAATLHHAATLCSADTYLHGDALQCVLRRGRAQQVGLPHDGHIAQVVQPHYTMLQLYVLRTHTGTATLCSACCGAGERSGLGAHTMAMLHKLCSHTTPCCNSMFCGHIPARRRPAARAAARASAAGWAPTRWPYCTNCAATLHHAATLCSADTYQHGDALQCVLRRGRAQQVGRPHDGHVAQVVQPHYTMLQLYVLRTHTCTATPCSACCGAGERSRLGVHTMAMLHKLCSHTTPCCNSMFCGHIPARRHPAARAAARASAAGWAPTRWPCCAPSCPSPRSATTLAASAALGTRAFCTKLFLISCARD</sequence>
<reference evidence="1" key="1">
    <citation type="submission" date="2021-04" db="EMBL/GenBank/DDBJ databases">
        <authorList>
            <person name="Tunstrom K."/>
        </authorList>
    </citation>
    <scope>NUCLEOTIDE SEQUENCE</scope>
</reference>
<proteinExistence type="predicted"/>
<dbReference type="Proteomes" id="UP000691718">
    <property type="component" value="Unassembled WGS sequence"/>
</dbReference>
<evidence type="ECO:0000313" key="1">
    <source>
        <dbReference type="EMBL" id="CAG4948616.1"/>
    </source>
</evidence>
<name>A0A8S3WAG7_PARAO</name>
<accession>A0A8S3WAG7</accession>
<dbReference type="AlphaFoldDB" id="A0A8S3WAG7"/>